<dbReference type="AlphaFoldDB" id="H3GKF8"/>
<evidence type="ECO:0000256" key="1">
    <source>
        <dbReference type="SAM" id="MobiDB-lite"/>
    </source>
</evidence>
<keyword evidence="3" id="KW-1185">Reference proteome</keyword>
<name>H3GKF8_PHYRM</name>
<evidence type="ECO:0008006" key="4">
    <source>
        <dbReference type="Google" id="ProtNLM"/>
    </source>
</evidence>
<dbReference type="EMBL" id="DS566017">
    <property type="status" value="NOT_ANNOTATED_CDS"/>
    <property type="molecule type" value="Genomic_DNA"/>
</dbReference>
<feature type="region of interest" description="Disordered" evidence="1">
    <location>
        <begin position="209"/>
        <end position="237"/>
    </location>
</feature>
<dbReference type="eggNOG" id="ENOG502RXX7">
    <property type="taxonomic scope" value="Eukaryota"/>
</dbReference>
<feature type="compositionally biased region" description="Acidic residues" evidence="1">
    <location>
        <begin position="1"/>
        <end position="12"/>
    </location>
</feature>
<protein>
    <recommendedName>
        <fullName evidence="4">Myb-like domain-containing protein</fullName>
    </recommendedName>
</protein>
<dbReference type="OMA" id="LQGEPRW"/>
<proteinExistence type="predicted"/>
<feature type="compositionally biased region" description="Low complexity" evidence="1">
    <location>
        <begin position="158"/>
        <end position="171"/>
    </location>
</feature>
<feature type="region of interest" description="Disordered" evidence="1">
    <location>
        <begin position="123"/>
        <end position="171"/>
    </location>
</feature>
<feature type="region of interest" description="Disordered" evidence="1">
    <location>
        <begin position="1"/>
        <end position="31"/>
    </location>
</feature>
<reference evidence="2" key="2">
    <citation type="submission" date="2015-06" db="UniProtKB">
        <authorList>
            <consortium name="EnsemblProtists"/>
        </authorList>
    </citation>
    <scope>IDENTIFICATION</scope>
    <source>
        <strain evidence="2">Pr102</strain>
    </source>
</reference>
<sequence>MATEAVEPEELQGEPRWSSIRYAPHPHPAQWSRATDEKLVLLVTQSTASGERFPVGVNWLEVSRVVRRSPVDCVKRYAFLHDARERFEALEGEQQVEVKTEEEELEGALLDSEDEYLDQQSLSDFATPVSSPKLPSLDTSGEYVRSGPASPGSPPPFAVARPAARQAGGAAGSPFRWESLVNDPNYTAPVLNSPPSLRHKQSFQGRFGLEDDEAKVSSSTLSPRLSPRGTMSPTQAQLGEMGADPNYSATVLTHAFKEYPFLKEEDMSARQSAASSASSSFRGFGGAESRATAAPFLDDAYGAGDAGDLQRQMNAHLMRMSAMSTMSSFHGDNPFSGSVTQSALEDAFLDMAGSRLDASNVLLSSRMSVAPGAQSQLRLEQIQALEHERQRAQEAATKQQE</sequence>
<evidence type="ECO:0000313" key="2">
    <source>
        <dbReference type="EnsemblProtists" id="Phyra76745"/>
    </source>
</evidence>
<dbReference type="InParanoid" id="H3GKF8"/>
<feature type="compositionally biased region" description="Low complexity" evidence="1">
    <location>
        <begin position="217"/>
        <end position="228"/>
    </location>
</feature>
<organism evidence="2 3">
    <name type="scientific">Phytophthora ramorum</name>
    <name type="common">Sudden oak death agent</name>
    <dbReference type="NCBI Taxonomy" id="164328"/>
    <lineage>
        <taxon>Eukaryota</taxon>
        <taxon>Sar</taxon>
        <taxon>Stramenopiles</taxon>
        <taxon>Oomycota</taxon>
        <taxon>Peronosporomycetes</taxon>
        <taxon>Peronosporales</taxon>
        <taxon>Peronosporaceae</taxon>
        <taxon>Phytophthora</taxon>
    </lineage>
</organism>
<accession>H3GKF8</accession>
<dbReference type="EnsemblProtists" id="Phyra76745">
    <property type="protein sequence ID" value="Phyra76745"/>
    <property type="gene ID" value="Phyra76745"/>
</dbReference>
<dbReference type="Proteomes" id="UP000005238">
    <property type="component" value="Unassembled WGS sequence"/>
</dbReference>
<dbReference type="VEuPathDB" id="FungiDB:KRP23_3773"/>
<dbReference type="VEuPathDB" id="FungiDB:KRP22_2985"/>
<dbReference type="HOGENOM" id="CLU_052588_0_0_1"/>
<dbReference type="STRING" id="164328.H3GKF8"/>
<reference evidence="3" key="1">
    <citation type="journal article" date="2006" name="Science">
        <title>Phytophthora genome sequences uncover evolutionary origins and mechanisms of pathogenesis.</title>
        <authorList>
            <person name="Tyler B.M."/>
            <person name="Tripathy S."/>
            <person name="Zhang X."/>
            <person name="Dehal P."/>
            <person name="Jiang R.H."/>
            <person name="Aerts A."/>
            <person name="Arredondo F.D."/>
            <person name="Baxter L."/>
            <person name="Bensasson D."/>
            <person name="Beynon J.L."/>
            <person name="Chapman J."/>
            <person name="Damasceno C.M."/>
            <person name="Dorrance A.E."/>
            <person name="Dou D."/>
            <person name="Dickerman A.W."/>
            <person name="Dubchak I.L."/>
            <person name="Garbelotto M."/>
            <person name="Gijzen M."/>
            <person name="Gordon S.G."/>
            <person name="Govers F."/>
            <person name="Grunwald N.J."/>
            <person name="Huang W."/>
            <person name="Ivors K.L."/>
            <person name="Jones R.W."/>
            <person name="Kamoun S."/>
            <person name="Krampis K."/>
            <person name="Lamour K.H."/>
            <person name="Lee M.K."/>
            <person name="McDonald W.H."/>
            <person name="Medina M."/>
            <person name="Meijer H.J."/>
            <person name="Nordberg E.K."/>
            <person name="Maclean D.J."/>
            <person name="Ospina-Giraldo M.D."/>
            <person name="Morris P.F."/>
            <person name="Phuntumart V."/>
            <person name="Putnam N.H."/>
            <person name="Rash S."/>
            <person name="Rose J.K."/>
            <person name="Sakihama Y."/>
            <person name="Salamov A.A."/>
            <person name="Savidor A."/>
            <person name="Scheuring C.F."/>
            <person name="Smith B.M."/>
            <person name="Sobral B.W."/>
            <person name="Terry A."/>
            <person name="Torto-Alalibo T.A."/>
            <person name="Win J."/>
            <person name="Xu Z."/>
            <person name="Zhang H."/>
            <person name="Grigoriev I.V."/>
            <person name="Rokhsar D.S."/>
            <person name="Boore J.L."/>
        </authorList>
    </citation>
    <scope>NUCLEOTIDE SEQUENCE [LARGE SCALE GENOMIC DNA]</scope>
    <source>
        <strain evidence="3">Pr102</strain>
    </source>
</reference>
<evidence type="ECO:0000313" key="3">
    <source>
        <dbReference type="Proteomes" id="UP000005238"/>
    </source>
</evidence>